<dbReference type="InterPro" id="IPR015421">
    <property type="entry name" value="PyrdxlP-dep_Trfase_major"/>
</dbReference>
<sequence>MPPPRVRNDWDVIPSPLAQNTHNPIREIVENLHLEPNSDKPMIALSIGDPTVFGNLGPPPEAVRAVADALEAGRCHGYAPATGHEAARAAVARYVLPPVAGRDVVLCSGCSGALDMALAALAGPGRHVLVPCPGFPLYRTLLEGLGAVARPYELRPERGWEADLEDLARKMDADCAALVVCNPSNPCGSVMSRAHLRALLRLAAARRVPIIADEVYERMSFARPFNSLAALSRDVPVLACGGLAKRFLAPGWRVGWVIMHDRGDVLERAGVRAALQRLAQRTLGCTSLVQAALPAILGADHSKFFQDTLDTLQRHACAAHAALSVVPGLAPVMPQGAMYMMVGVSLERFPALRSERHFVERLVAEESVFLLPGQCFDYPSYVRLVLTAPEDMLLEACARIAAFCTRYYLLKSCDDTEEEAQARAEA</sequence>
<reference evidence="15 16" key="1">
    <citation type="journal article" date="2022" name="Allergy">
        <title>Genome assembly and annotation of Periplaneta americana reveal a comprehensive cockroach allergen profile.</title>
        <authorList>
            <person name="Wang L."/>
            <person name="Xiong Q."/>
            <person name="Saelim N."/>
            <person name="Wang L."/>
            <person name="Nong W."/>
            <person name="Wan A.T."/>
            <person name="Shi M."/>
            <person name="Liu X."/>
            <person name="Cao Q."/>
            <person name="Hui J.H.L."/>
            <person name="Sookrung N."/>
            <person name="Leung T.F."/>
            <person name="Tungtrongchitr A."/>
            <person name="Tsui S.K.W."/>
        </authorList>
    </citation>
    <scope>NUCLEOTIDE SEQUENCE [LARGE SCALE GENOMIC DNA]</scope>
    <source>
        <strain evidence="15">PWHHKU_190912</strain>
    </source>
</reference>
<dbReference type="InterPro" id="IPR015422">
    <property type="entry name" value="PyrdxlP-dep_Trfase_small"/>
</dbReference>
<evidence type="ECO:0000256" key="12">
    <source>
        <dbReference type="ARBA" id="ARBA00047798"/>
    </source>
</evidence>
<dbReference type="NCBIfam" id="TIGR01264">
    <property type="entry name" value="tyr_amTase_E"/>
    <property type="match status" value="1"/>
</dbReference>
<dbReference type="Gene3D" id="3.40.640.10">
    <property type="entry name" value="Type I PLP-dependent aspartate aminotransferase-like (Major domain)"/>
    <property type="match status" value="1"/>
</dbReference>
<comment type="similarity">
    <text evidence="3 13">Belongs to the class-I pyridoxal-phosphate-dependent aminotransferase family.</text>
</comment>
<evidence type="ECO:0000256" key="1">
    <source>
        <dbReference type="ARBA" id="ARBA00001933"/>
    </source>
</evidence>
<gene>
    <name evidence="15" type="ORF">ANN_18972</name>
</gene>
<dbReference type="NCBIfam" id="TIGR01265">
    <property type="entry name" value="tyr_nico_aTase"/>
    <property type="match status" value="1"/>
</dbReference>
<keyword evidence="10 13" id="KW-0663">Pyridoxal phosphate</keyword>
<keyword evidence="16" id="KW-1185">Reference proteome</keyword>
<evidence type="ECO:0000256" key="11">
    <source>
        <dbReference type="ARBA" id="ARBA00023232"/>
    </source>
</evidence>
<accession>A0ABQ8SRH5</accession>
<evidence type="ECO:0000256" key="4">
    <source>
        <dbReference type="ARBA" id="ARBA00011738"/>
    </source>
</evidence>
<evidence type="ECO:0000313" key="16">
    <source>
        <dbReference type="Proteomes" id="UP001148838"/>
    </source>
</evidence>
<dbReference type="Proteomes" id="UP001148838">
    <property type="component" value="Unassembled WGS sequence"/>
</dbReference>
<evidence type="ECO:0000256" key="7">
    <source>
        <dbReference type="ARBA" id="ARBA00022576"/>
    </source>
</evidence>
<comment type="caution">
    <text evidence="15">The sequence shown here is derived from an EMBL/GenBank/DDBJ whole genome shotgun (WGS) entry which is preliminary data.</text>
</comment>
<proteinExistence type="inferred from homology"/>
<keyword evidence="8" id="KW-0808">Transferase</keyword>
<dbReference type="EMBL" id="JAJSOF020000023">
    <property type="protein sequence ID" value="KAJ4436341.1"/>
    <property type="molecule type" value="Genomic_DNA"/>
</dbReference>
<evidence type="ECO:0000256" key="2">
    <source>
        <dbReference type="ARBA" id="ARBA00005203"/>
    </source>
</evidence>
<dbReference type="SUPFAM" id="SSF53383">
    <property type="entry name" value="PLP-dependent transferases"/>
    <property type="match status" value="1"/>
</dbReference>
<dbReference type="PROSITE" id="PS00105">
    <property type="entry name" value="AA_TRANSFER_CLASS_1"/>
    <property type="match status" value="1"/>
</dbReference>
<protein>
    <recommendedName>
        <fullName evidence="6 13">Tyrosine aminotransferase</fullName>
        <shortName evidence="13">TAT</shortName>
        <ecNumber evidence="5 13">2.6.1.5</ecNumber>
    </recommendedName>
</protein>
<evidence type="ECO:0000256" key="3">
    <source>
        <dbReference type="ARBA" id="ARBA00007441"/>
    </source>
</evidence>
<dbReference type="PANTHER" id="PTHR45744:SF2">
    <property type="entry name" value="TYROSINE AMINOTRANSFERASE"/>
    <property type="match status" value="1"/>
</dbReference>
<comment type="subunit">
    <text evidence="4 13">Homodimer.</text>
</comment>
<evidence type="ECO:0000256" key="8">
    <source>
        <dbReference type="ARBA" id="ARBA00022679"/>
    </source>
</evidence>
<evidence type="ECO:0000313" key="15">
    <source>
        <dbReference type="EMBL" id="KAJ4436341.1"/>
    </source>
</evidence>
<dbReference type="PIRSF" id="PIRSF000517">
    <property type="entry name" value="Tyr_transaminase"/>
    <property type="match status" value="1"/>
</dbReference>
<evidence type="ECO:0000256" key="6">
    <source>
        <dbReference type="ARBA" id="ARBA00015959"/>
    </source>
</evidence>
<dbReference type="InterPro" id="IPR004839">
    <property type="entry name" value="Aminotransferase_I/II_large"/>
</dbReference>
<dbReference type="PANTHER" id="PTHR45744">
    <property type="entry name" value="TYROSINE AMINOTRANSFERASE"/>
    <property type="match status" value="1"/>
</dbReference>
<evidence type="ECO:0000256" key="9">
    <source>
        <dbReference type="ARBA" id="ARBA00022878"/>
    </source>
</evidence>
<organism evidence="15 16">
    <name type="scientific">Periplaneta americana</name>
    <name type="common">American cockroach</name>
    <name type="synonym">Blatta americana</name>
    <dbReference type="NCBI Taxonomy" id="6978"/>
    <lineage>
        <taxon>Eukaryota</taxon>
        <taxon>Metazoa</taxon>
        <taxon>Ecdysozoa</taxon>
        <taxon>Arthropoda</taxon>
        <taxon>Hexapoda</taxon>
        <taxon>Insecta</taxon>
        <taxon>Pterygota</taxon>
        <taxon>Neoptera</taxon>
        <taxon>Polyneoptera</taxon>
        <taxon>Dictyoptera</taxon>
        <taxon>Blattodea</taxon>
        <taxon>Blattoidea</taxon>
        <taxon>Blattidae</taxon>
        <taxon>Blattinae</taxon>
        <taxon>Periplaneta</taxon>
    </lineage>
</organism>
<feature type="domain" description="Aminotransferase class I/classII large" evidence="14">
    <location>
        <begin position="41"/>
        <end position="400"/>
    </location>
</feature>
<comment type="pathway">
    <text evidence="2 13">Amino-acid degradation; L-phenylalanine degradation; acetoacetate and fumarate from L-phenylalanine: step 2/6.</text>
</comment>
<comment type="function">
    <text evidence="13">Transaminase involved in tyrosine breakdown. Converts tyrosine to p-hydroxyphenylpyruvate.</text>
</comment>
<comment type="cofactor">
    <cofactor evidence="1 13">
        <name>pyridoxal 5'-phosphate</name>
        <dbReference type="ChEBI" id="CHEBI:597326"/>
    </cofactor>
</comment>
<comment type="catalytic activity">
    <reaction evidence="12 13">
        <text>L-tyrosine + 2-oxoglutarate = 3-(4-hydroxyphenyl)pyruvate + L-glutamate</text>
        <dbReference type="Rhea" id="RHEA:15093"/>
        <dbReference type="ChEBI" id="CHEBI:16810"/>
        <dbReference type="ChEBI" id="CHEBI:29985"/>
        <dbReference type="ChEBI" id="CHEBI:36242"/>
        <dbReference type="ChEBI" id="CHEBI:58315"/>
        <dbReference type="EC" id="2.6.1.5"/>
    </reaction>
</comment>
<keyword evidence="11" id="KW-0585">Phenylalanine catabolism</keyword>
<dbReference type="InterPro" id="IPR015424">
    <property type="entry name" value="PyrdxlP-dep_Trfase"/>
</dbReference>
<evidence type="ECO:0000256" key="13">
    <source>
        <dbReference type="PIRNR" id="PIRNR000517"/>
    </source>
</evidence>
<dbReference type="EC" id="2.6.1.5" evidence="5 13"/>
<dbReference type="CDD" id="cd00609">
    <property type="entry name" value="AAT_like"/>
    <property type="match status" value="1"/>
</dbReference>
<evidence type="ECO:0000259" key="14">
    <source>
        <dbReference type="Pfam" id="PF00155"/>
    </source>
</evidence>
<keyword evidence="7" id="KW-0032">Aminotransferase</keyword>
<evidence type="ECO:0000256" key="5">
    <source>
        <dbReference type="ARBA" id="ARBA00012749"/>
    </source>
</evidence>
<dbReference type="Gene3D" id="3.90.1150.10">
    <property type="entry name" value="Aspartate Aminotransferase, domain 1"/>
    <property type="match status" value="1"/>
</dbReference>
<dbReference type="Pfam" id="PF00155">
    <property type="entry name" value="Aminotran_1_2"/>
    <property type="match status" value="1"/>
</dbReference>
<dbReference type="InterPro" id="IPR004838">
    <property type="entry name" value="NHTrfase_class1_PyrdxlP-BS"/>
</dbReference>
<dbReference type="InterPro" id="IPR005958">
    <property type="entry name" value="TyrNic_aminoTrfase"/>
</dbReference>
<name>A0ABQ8SRH5_PERAM</name>
<keyword evidence="9" id="KW-0828">Tyrosine catabolism</keyword>
<dbReference type="InterPro" id="IPR005957">
    <property type="entry name" value="Tyrosine_aminoTrfase"/>
</dbReference>
<evidence type="ECO:0000256" key="10">
    <source>
        <dbReference type="ARBA" id="ARBA00022898"/>
    </source>
</evidence>